<comment type="caution">
    <text evidence="2">The sequence shown here is derived from an EMBL/GenBank/DDBJ whole genome shotgun (WGS) entry which is preliminary data.</text>
</comment>
<dbReference type="InterPro" id="IPR024409">
    <property type="entry name" value="DUF3833"/>
</dbReference>
<accession>A0A923KMX3</accession>
<sequence length="175" mass="20269">MIRRLISLFCLMLLSACAVTDVNVYRNESPKLDLEKFFVGKTDAWGIFQKRSGEVVKRFHVEIEGKKVGDDLVLDEHFTYSDGTKQQRIWRLSKTGTNRWSGRADDVKGDAQGELAGNAFKWEYVLLLPVDGTTYEMHMDDWMYLVDDNTLVNRTKMSKFGIDLGEVSIFFRRRL</sequence>
<evidence type="ECO:0000256" key="1">
    <source>
        <dbReference type="SAM" id="SignalP"/>
    </source>
</evidence>
<evidence type="ECO:0000313" key="2">
    <source>
        <dbReference type="EMBL" id="MBC3880008.1"/>
    </source>
</evidence>
<feature type="signal peptide" evidence="1">
    <location>
        <begin position="1"/>
        <end position="20"/>
    </location>
</feature>
<dbReference type="Proteomes" id="UP000627446">
    <property type="component" value="Unassembled WGS sequence"/>
</dbReference>
<dbReference type="PROSITE" id="PS51257">
    <property type="entry name" value="PROKAR_LIPOPROTEIN"/>
    <property type="match status" value="1"/>
</dbReference>
<organism evidence="2 3">
    <name type="scientific">Undibacterium nitidum</name>
    <dbReference type="NCBI Taxonomy" id="2762298"/>
    <lineage>
        <taxon>Bacteria</taxon>
        <taxon>Pseudomonadati</taxon>
        <taxon>Pseudomonadota</taxon>
        <taxon>Betaproteobacteria</taxon>
        <taxon>Burkholderiales</taxon>
        <taxon>Oxalobacteraceae</taxon>
        <taxon>Undibacterium</taxon>
    </lineage>
</organism>
<reference evidence="2" key="1">
    <citation type="submission" date="2020-08" db="EMBL/GenBank/DDBJ databases">
        <title>Novel species isolated from subtropical streams in China.</title>
        <authorList>
            <person name="Lu H."/>
        </authorList>
    </citation>
    <scope>NUCLEOTIDE SEQUENCE</scope>
    <source>
        <strain evidence="2">LX22W</strain>
    </source>
</reference>
<protein>
    <submittedName>
        <fullName evidence="2">DUF3833 domain-containing protein</fullName>
    </submittedName>
</protein>
<evidence type="ECO:0000313" key="3">
    <source>
        <dbReference type="Proteomes" id="UP000627446"/>
    </source>
</evidence>
<dbReference type="EMBL" id="JACOFZ010000001">
    <property type="protein sequence ID" value="MBC3880008.1"/>
    <property type="molecule type" value="Genomic_DNA"/>
</dbReference>
<dbReference type="RefSeq" id="WP_186915445.1">
    <property type="nucleotide sequence ID" value="NZ_JACOFZ010000001.1"/>
</dbReference>
<feature type="chain" id="PRO_5036895873" evidence="1">
    <location>
        <begin position="21"/>
        <end position="175"/>
    </location>
</feature>
<dbReference type="AlphaFoldDB" id="A0A923KMX3"/>
<name>A0A923KMX3_9BURK</name>
<gene>
    <name evidence="2" type="ORF">H8K36_01345</name>
</gene>
<keyword evidence="1" id="KW-0732">Signal</keyword>
<dbReference type="Pfam" id="PF12915">
    <property type="entry name" value="DUF3833"/>
    <property type="match status" value="1"/>
</dbReference>
<keyword evidence="3" id="KW-1185">Reference proteome</keyword>
<proteinExistence type="predicted"/>